<name>A0A9D3XTK9_9SAUR</name>
<evidence type="ECO:0000256" key="1">
    <source>
        <dbReference type="SAM" id="SignalP"/>
    </source>
</evidence>
<feature type="chain" id="PRO_5038363888" evidence="1">
    <location>
        <begin position="21"/>
        <end position="103"/>
    </location>
</feature>
<dbReference type="Proteomes" id="UP000827986">
    <property type="component" value="Unassembled WGS sequence"/>
</dbReference>
<dbReference type="AlphaFoldDB" id="A0A9D3XTK9"/>
<dbReference type="EMBL" id="JAHDVG010000463">
    <property type="protein sequence ID" value="KAH1185883.1"/>
    <property type="molecule type" value="Genomic_DNA"/>
</dbReference>
<keyword evidence="1" id="KW-0732">Signal</keyword>
<comment type="caution">
    <text evidence="2">The sequence shown here is derived from an EMBL/GenBank/DDBJ whole genome shotgun (WGS) entry which is preliminary data.</text>
</comment>
<proteinExistence type="predicted"/>
<sequence length="103" mass="11787">MPYLTPLLSLLLWAVHHFFSRQENRNVSTHPACSFHSLKASLEKDSVHIELAFYQEGLTNGRLSGNTEKNFKHVLYLLRVQHGTLRSSLHYTQPDLGISLQSN</sequence>
<evidence type="ECO:0000313" key="3">
    <source>
        <dbReference type="Proteomes" id="UP000827986"/>
    </source>
</evidence>
<gene>
    <name evidence="2" type="ORF">KIL84_018632</name>
</gene>
<feature type="signal peptide" evidence="1">
    <location>
        <begin position="1"/>
        <end position="20"/>
    </location>
</feature>
<accession>A0A9D3XTK9</accession>
<organism evidence="2 3">
    <name type="scientific">Mauremys mutica</name>
    <name type="common">yellowpond turtle</name>
    <dbReference type="NCBI Taxonomy" id="74926"/>
    <lineage>
        <taxon>Eukaryota</taxon>
        <taxon>Metazoa</taxon>
        <taxon>Chordata</taxon>
        <taxon>Craniata</taxon>
        <taxon>Vertebrata</taxon>
        <taxon>Euteleostomi</taxon>
        <taxon>Archelosauria</taxon>
        <taxon>Testudinata</taxon>
        <taxon>Testudines</taxon>
        <taxon>Cryptodira</taxon>
        <taxon>Durocryptodira</taxon>
        <taxon>Testudinoidea</taxon>
        <taxon>Geoemydidae</taxon>
        <taxon>Geoemydinae</taxon>
        <taxon>Mauremys</taxon>
    </lineage>
</organism>
<evidence type="ECO:0000313" key="2">
    <source>
        <dbReference type="EMBL" id="KAH1185883.1"/>
    </source>
</evidence>
<keyword evidence="3" id="KW-1185">Reference proteome</keyword>
<reference evidence="2" key="1">
    <citation type="submission" date="2021-09" db="EMBL/GenBank/DDBJ databases">
        <title>The genome of Mauremys mutica provides insights into the evolution of semi-aquatic lifestyle.</title>
        <authorList>
            <person name="Gong S."/>
            <person name="Gao Y."/>
        </authorList>
    </citation>
    <scope>NUCLEOTIDE SEQUENCE</scope>
    <source>
        <strain evidence="2">MM-2020</strain>
        <tissue evidence="2">Muscle</tissue>
    </source>
</reference>
<protein>
    <submittedName>
        <fullName evidence="2">Uncharacterized protein</fullName>
    </submittedName>
</protein>